<dbReference type="PANTHER" id="PTHR35869">
    <property type="entry name" value="OUTER-MEMBRANE LIPOPROTEIN CARRIER PROTEIN"/>
    <property type="match status" value="1"/>
</dbReference>
<evidence type="ECO:0000256" key="2">
    <source>
        <dbReference type="SAM" id="SignalP"/>
    </source>
</evidence>
<accession>A0A6S6T9R7</accession>
<reference evidence="3" key="1">
    <citation type="submission" date="2020-01" db="EMBL/GenBank/DDBJ databases">
        <authorList>
            <person name="Meier V. D."/>
            <person name="Meier V D."/>
        </authorList>
    </citation>
    <scope>NUCLEOTIDE SEQUENCE</scope>
    <source>
        <strain evidence="3">HLG_WM_MAG_05</strain>
    </source>
</reference>
<feature type="chain" id="PRO_5027640791" evidence="2">
    <location>
        <begin position="19"/>
        <end position="188"/>
    </location>
</feature>
<dbReference type="EMBL" id="CACVAU010000038">
    <property type="protein sequence ID" value="CAA6812130.1"/>
    <property type="molecule type" value="Genomic_DNA"/>
</dbReference>
<dbReference type="Gene3D" id="2.50.20.10">
    <property type="entry name" value="Lipoprotein localisation LolA/LolB/LppX"/>
    <property type="match status" value="1"/>
</dbReference>
<proteinExistence type="predicted"/>
<feature type="signal peptide" evidence="2">
    <location>
        <begin position="1"/>
        <end position="18"/>
    </location>
</feature>
<dbReference type="PANTHER" id="PTHR35869:SF1">
    <property type="entry name" value="OUTER-MEMBRANE LIPOPROTEIN CARRIER PROTEIN"/>
    <property type="match status" value="1"/>
</dbReference>
<dbReference type="Pfam" id="PF03548">
    <property type="entry name" value="LolA"/>
    <property type="match status" value="1"/>
</dbReference>
<dbReference type="InterPro" id="IPR029046">
    <property type="entry name" value="LolA/LolB/LppX"/>
</dbReference>
<evidence type="ECO:0000256" key="1">
    <source>
        <dbReference type="ARBA" id="ARBA00022729"/>
    </source>
</evidence>
<dbReference type="SUPFAM" id="SSF89392">
    <property type="entry name" value="Prokaryotic lipoproteins and lipoprotein localization factors"/>
    <property type="match status" value="1"/>
</dbReference>
<sequence>MKLLLSLLALSATLSATITLPQNFETSFSQTITNDQGKVINYAGSVLFKSQEQHFLNAMEEETVYSRNLFKWSYTLPSQKEVCTDGTQLIVVDHDLEQVSNYMVDNGINLNEILKIAEKTSSKDYKAFYKDTEYFIQLDAKEQLEEITYVDSLDNKVKIVFTVMQYNTRIEDSSLECKIPDMYDIIKG</sequence>
<evidence type="ECO:0000313" key="3">
    <source>
        <dbReference type="EMBL" id="CAA6812130.1"/>
    </source>
</evidence>
<dbReference type="AlphaFoldDB" id="A0A6S6T9R7"/>
<name>A0A6S6T9R7_9BACT</name>
<keyword evidence="3" id="KW-0449">Lipoprotein</keyword>
<dbReference type="CDD" id="cd16325">
    <property type="entry name" value="LolA"/>
    <property type="match status" value="1"/>
</dbReference>
<keyword evidence="1 2" id="KW-0732">Signal</keyword>
<dbReference type="InterPro" id="IPR004564">
    <property type="entry name" value="OM_lipoprot_carrier_LolA-like"/>
</dbReference>
<organism evidence="3">
    <name type="scientific">uncultured Sulfurovum sp</name>
    <dbReference type="NCBI Taxonomy" id="269237"/>
    <lineage>
        <taxon>Bacteria</taxon>
        <taxon>Pseudomonadati</taxon>
        <taxon>Campylobacterota</taxon>
        <taxon>Epsilonproteobacteria</taxon>
        <taxon>Campylobacterales</taxon>
        <taxon>Sulfurovaceae</taxon>
        <taxon>Sulfurovum</taxon>
        <taxon>environmental samples</taxon>
    </lineage>
</organism>
<gene>
    <name evidence="3" type="ORF">HELGO_WM4111</name>
</gene>
<protein>
    <submittedName>
        <fullName evidence="3">Outer membrane lipoprotein carrier protein LolA</fullName>
    </submittedName>
</protein>